<gene>
    <name evidence="6" type="ORF">CB5_LOCUS25301</name>
</gene>
<dbReference type="GO" id="GO:0006508">
    <property type="term" value="P:proteolysis"/>
    <property type="evidence" value="ECO:0007669"/>
    <property type="project" value="UniProtKB-KW"/>
</dbReference>
<sequence>MCAVRNKAPSLASYSLLASLRCVVAQKARTAISPRAPGAARMTPFREKNRVWNLRSTRIITRQAAKMSRTSENTLPSFYDSLPQYRRAKRLRNNRVDRSSNQTKVDTNLFEAYLEDLWSRISEEKRHSCVYLDCLWFSLYKDGVAEPKILSWIKSKQIFSRKYVFVPIATLEPPYIVSFWGKGRSKAAEPCMLLLDSLHTTGPKRLEPAIRRFILDIYKFEGRKETKWFISKIPLLIPKVPQQKNGEECGAFVLYFIYRFLQNAPETFKQEEYPYFLNEDWFDLKDFESFNQEMNSFRSNKEIVQIS</sequence>
<comment type="similarity">
    <text evidence="1">Belongs to the peptidase C48 family.</text>
</comment>
<feature type="domain" description="Ubiquitin-like protease family profile" evidence="5">
    <location>
        <begin position="89"/>
        <end position="260"/>
    </location>
</feature>
<dbReference type="EMBL" id="LR862135">
    <property type="protein sequence ID" value="CAD1842090.1"/>
    <property type="molecule type" value="Genomic_DNA"/>
</dbReference>
<evidence type="ECO:0000313" key="6">
    <source>
        <dbReference type="EMBL" id="CAD1842090.1"/>
    </source>
</evidence>
<dbReference type="PANTHER" id="PTHR46915">
    <property type="entry name" value="UBIQUITIN-LIKE PROTEASE 4-RELATED"/>
    <property type="match status" value="1"/>
</dbReference>
<dbReference type="GO" id="GO:0008234">
    <property type="term" value="F:cysteine-type peptidase activity"/>
    <property type="evidence" value="ECO:0007669"/>
    <property type="project" value="UniProtKB-KW"/>
</dbReference>
<name>A0A6V7QG88_ANACO</name>
<evidence type="ECO:0000256" key="4">
    <source>
        <dbReference type="ARBA" id="ARBA00022807"/>
    </source>
</evidence>
<dbReference type="PROSITE" id="PS50600">
    <property type="entry name" value="ULP_PROTEASE"/>
    <property type="match status" value="1"/>
</dbReference>
<dbReference type="GO" id="GO:0016926">
    <property type="term" value="P:protein desumoylation"/>
    <property type="evidence" value="ECO:0007669"/>
    <property type="project" value="UniProtKB-ARBA"/>
</dbReference>
<dbReference type="InterPro" id="IPR003653">
    <property type="entry name" value="Peptidase_C48_C"/>
</dbReference>
<evidence type="ECO:0000256" key="1">
    <source>
        <dbReference type="ARBA" id="ARBA00005234"/>
    </source>
</evidence>
<dbReference type="AlphaFoldDB" id="A0A6V7QG88"/>
<keyword evidence="3" id="KW-0378">Hydrolase</keyword>
<keyword evidence="4" id="KW-0788">Thiol protease</keyword>
<evidence type="ECO:0000256" key="3">
    <source>
        <dbReference type="ARBA" id="ARBA00022801"/>
    </source>
</evidence>
<dbReference type="PANTHER" id="PTHR46915:SF6">
    <property type="entry name" value="CYSTEINE PROTEINASES SUPERFAMILY PROTEIN"/>
    <property type="match status" value="1"/>
</dbReference>
<accession>A0A6V7QG88</accession>
<proteinExistence type="inferred from homology"/>
<evidence type="ECO:0000256" key="2">
    <source>
        <dbReference type="ARBA" id="ARBA00022670"/>
    </source>
</evidence>
<dbReference type="SUPFAM" id="SSF54001">
    <property type="entry name" value="Cysteine proteinases"/>
    <property type="match status" value="1"/>
</dbReference>
<protein>
    <recommendedName>
        <fullName evidence="5">Ubiquitin-like protease family profile domain-containing protein</fullName>
    </recommendedName>
</protein>
<keyword evidence="2" id="KW-0645">Protease</keyword>
<dbReference type="Pfam" id="PF02902">
    <property type="entry name" value="Peptidase_C48"/>
    <property type="match status" value="1"/>
</dbReference>
<dbReference type="Gene3D" id="3.40.395.10">
    <property type="entry name" value="Adenoviral Proteinase, Chain A"/>
    <property type="match status" value="1"/>
</dbReference>
<organism evidence="6">
    <name type="scientific">Ananas comosus var. bracteatus</name>
    <name type="common">red pineapple</name>
    <dbReference type="NCBI Taxonomy" id="296719"/>
    <lineage>
        <taxon>Eukaryota</taxon>
        <taxon>Viridiplantae</taxon>
        <taxon>Streptophyta</taxon>
        <taxon>Embryophyta</taxon>
        <taxon>Tracheophyta</taxon>
        <taxon>Spermatophyta</taxon>
        <taxon>Magnoliopsida</taxon>
        <taxon>Liliopsida</taxon>
        <taxon>Poales</taxon>
        <taxon>Bromeliaceae</taxon>
        <taxon>Bromelioideae</taxon>
        <taxon>Ananas</taxon>
    </lineage>
</organism>
<reference evidence="6" key="1">
    <citation type="submission" date="2020-07" db="EMBL/GenBank/DDBJ databases">
        <authorList>
            <person name="Lin J."/>
        </authorList>
    </citation>
    <scope>NUCLEOTIDE SEQUENCE</scope>
</reference>
<dbReference type="InterPro" id="IPR038765">
    <property type="entry name" value="Papain-like_cys_pep_sf"/>
</dbReference>
<evidence type="ECO:0000259" key="5">
    <source>
        <dbReference type="PROSITE" id="PS50600"/>
    </source>
</evidence>